<dbReference type="InterPro" id="IPR036452">
    <property type="entry name" value="Ribo_hydro-like"/>
</dbReference>
<name>A0AAN6MDI1_9PEZI</name>
<reference evidence="2" key="2">
    <citation type="submission" date="2023-05" db="EMBL/GenBank/DDBJ databases">
        <authorList>
            <consortium name="Lawrence Berkeley National Laboratory"/>
            <person name="Steindorff A."/>
            <person name="Hensen N."/>
            <person name="Bonometti L."/>
            <person name="Westerberg I."/>
            <person name="Brannstrom I.O."/>
            <person name="Guillou S."/>
            <person name="Cros-Aarteil S."/>
            <person name="Calhoun S."/>
            <person name="Haridas S."/>
            <person name="Kuo A."/>
            <person name="Mondo S."/>
            <person name="Pangilinan J."/>
            <person name="Riley R."/>
            <person name="Labutti K."/>
            <person name="Andreopoulos B."/>
            <person name="Lipzen A."/>
            <person name="Chen C."/>
            <person name="Yanf M."/>
            <person name="Daum C."/>
            <person name="Ng V."/>
            <person name="Clum A."/>
            <person name="Ohm R."/>
            <person name="Martin F."/>
            <person name="Silar P."/>
            <person name="Natvig D."/>
            <person name="Lalanne C."/>
            <person name="Gautier V."/>
            <person name="Ament-Velasquez S.L."/>
            <person name="Kruys A."/>
            <person name="Hutchinson M.I."/>
            <person name="Powell A.J."/>
            <person name="Barry K."/>
            <person name="Miller A.N."/>
            <person name="Grigoriev I.V."/>
            <person name="Debuchy R."/>
            <person name="Gladieux P."/>
            <person name="Thoren M.H."/>
            <person name="Johannesson H."/>
        </authorList>
    </citation>
    <scope>NUCLEOTIDE SEQUENCE</scope>
    <source>
        <strain evidence="2">CBS 103.79</strain>
    </source>
</reference>
<reference evidence="2" key="1">
    <citation type="journal article" date="2023" name="Mol. Phylogenet. Evol.">
        <title>Genome-scale phylogeny and comparative genomics of the fungal order Sordariales.</title>
        <authorList>
            <person name="Hensen N."/>
            <person name="Bonometti L."/>
            <person name="Westerberg I."/>
            <person name="Brannstrom I.O."/>
            <person name="Guillou S."/>
            <person name="Cros-Aarteil S."/>
            <person name="Calhoun S."/>
            <person name="Haridas S."/>
            <person name="Kuo A."/>
            <person name="Mondo S."/>
            <person name="Pangilinan J."/>
            <person name="Riley R."/>
            <person name="LaButti K."/>
            <person name="Andreopoulos B."/>
            <person name="Lipzen A."/>
            <person name="Chen C."/>
            <person name="Yan M."/>
            <person name="Daum C."/>
            <person name="Ng V."/>
            <person name="Clum A."/>
            <person name="Steindorff A."/>
            <person name="Ohm R.A."/>
            <person name="Martin F."/>
            <person name="Silar P."/>
            <person name="Natvig D.O."/>
            <person name="Lalanne C."/>
            <person name="Gautier V."/>
            <person name="Ament-Velasquez S.L."/>
            <person name="Kruys A."/>
            <person name="Hutchinson M.I."/>
            <person name="Powell A.J."/>
            <person name="Barry K."/>
            <person name="Miller A.N."/>
            <person name="Grigoriev I.V."/>
            <person name="Debuchy R."/>
            <person name="Gladieux P."/>
            <person name="Hiltunen Thoren M."/>
            <person name="Johannesson H."/>
        </authorList>
    </citation>
    <scope>NUCLEOTIDE SEQUENCE</scope>
    <source>
        <strain evidence="2">CBS 103.79</strain>
    </source>
</reference>
<evidence type="ECO:0008006" key="4">
    <source>
        <dbReference type="Google" id="ProtNLM"/>
    </source>
</evidence>
<dbReference type="AlphaFoldDB" id="A0AAN6MDI1"/>
<feature type="coiled-coil region" evidence="1">
    <location>
        <begin position="437"/>
        <end position="485"/>
    </location>
</feature>
<organism evidence="2 3">
    <name type="scientific">Staphylotrichum tortipilum</name>
    <dbReference type="NCBI Taxonomy" id="2831512"/>
    <lineage>
        <taxon>Eukaryota</taxon>
        <taxon>Fungi</taxon>
        <taxon>Dikarya</taxon>
        <taxon>Ascomycota</taxon>
        <taxon>Pezizomycotina</taxon>
        <taxon>Sordariomycetes</taxon>
        <taxon>Sordariomycetidae</taxon>
        <taxon>Sordariales</taxon>
        <taxon>Chaetomiaceae</taxon>
        <taxon>Staphylotrichum</taxon>
    </lineage>
</organism>
<sequence length="522" mass="58447">MSSKIPPSNPFSQGETFYQHYQKLAEFVRTRDREPPRILVITDIEQDYDDLLAVIFLAEMHRMGAVQLVGFVANHHPAEERAKFLRSVLHLLGLPDLPVGKGTRGAEDLVKHPWDFYYGLKNKTFREAAWNNNPFPNGSTLIQQLATTSDTPLTLLLISSLQDIGEFFGKHEKHTFLNDKFAKFVSQGGYHVGQTEAGAVSIAPDEGMTNNTFNLHEAKTYTRVLASHKLPSDAWSREAAKAARLPASFMQQLFTLGPIGAHLQWLWLRQEFKFYWDPYNWPFMPRLDPSWYLTTRLGLDKSSPRYAQLLKDPHLPFATARQDIKVIAYDCCAAVGAVGDDFMRAFGVLAPEEDVPAYNRAAHQHRVFGKAPADLGGIDASRLAGVMEAFLLGGLKATAAHAAGRPGFEKGIEHTPVEAAYDLDVFLREMLPRMKVIEGQKKTAKNCEDEAKKIAEKEGKSGAKYRELAKQAAEAKERARKVERELAKVPGLEGRALPTRDQLPYEQLYQRAMSQLGGKAKV</sequence>
<keyword evidence="3" id="KW-1185">Reference proteome</keyword>
<evidence type="ECO:0000313" key="2">
    <source>
        <dbReference type="EMBL" id="KAK3897938.1"/>
    </source>
</evidence>
<comment type="caution">
    <text evidence="2">The sequence shown here is derived from an EMBL/GenBank/DDBJ whole genome shotgun (WGS) entry which is preliminary data.</text>
</comment>
<dbReference type="GO" id="GO:0016799">
    <property type="term" value="F:hydrolase activity, hydrolyzing N-glycosyl compounds"/>
    <property type="evidence" value="ECO:0007669"/>
    <property type="project" value="InterPro"/>
</dbReference>
<accession>A0AAN6MDI1</accession>
<evidence type="ECO:0000256" key="1">
    <source>
        <dbReference type="SAM" id="Coils"/>
    </source>
</evidence>
<dbReference type="Proteomes" id="UP001303889">
    <property type="component" value="Unassembled WGS sequence"/>
</dbReference>
<dbReference type="Gene3D" id="3.90.245.10">
    <property type="entry name" value="Ribonucleoside hydrolase-like"/>
    <property type="match status" value="1"/>
</dbReference>
<protein>
    <recommendedName>
        <fullName evidence="4">Inosine/uridine-preferring nucleoside hydrolase domain-containing protein</fullName>
    </recommendedName>
</protein>
<gene>
    <name evidence="2" type="ORF">C8A05DRAFT_19393</name>
</gene>
<keyword evidence="1" id="KW-0175">Coiled coil</keyword>
<proteinExistence type="predicted"/>
<evidence type="ECO:0000313" key="3">
    <source>
        <dbReference type="Proteomes" id="UP001303889"/>
    </source>
</evidence>
<dbReference type="EMBL" id="MU856036">
    <property type="protein sequence ID" value="KAK3897938.1"/>
    <property type="molecule type" value="Genomic_DNA"/>
</dbReference>
<dbReference type="SUPFAM" id="SSF53590">
    <property type="entry name" value="Nucleoside hydrolase"/>
    <property type="match status" value="1"/>
</dbReference>